<name>A0A0K8RLH4_IXORI</name>
<accession>A0A0K8RLH4</accession>
<dbReference type="AlphaFoldDB" id="A0A0K8RLH4"/>
<reference evidence="1" key="1">
    <citation type="submission" date="2012-12" db="EMBL/GenBank/DDBJ databases">
        <title>Identification and characterization of a phenylalanine ammonia-lyase gene family in Isatis indigotica Fort.</title>
        <authorList>
            <person name="Liu Q."/>
            <person name="Chen J."/>
            <person name="Zhou X."/>
            <person name="Di P."/>
            <person name="Xiao Y."/>
            <person name="Xuan H."/>
            <person name="Zhang L."/>
            <person name="Chen W."/>
        </authorList>
    </citation>
    <scope>NUCLEOTIDE SEQUENCE</scope>
    <source>
        <tissue evidence="1">Salivary gland</tissue>
    </source>
</reference>
<organism evidence="1">
    <name type="scientific">Ixodes ricinus</name>
    <name type="common">Common tick</name>
    <name type="synonym">Acarus ricinus</name>
    <dbReference type="NCBI Taxonomy" id="34613"/>
    <lineage>
        <taxon>Eukaryota</taxon>
        <taxon>Metazoa</taxon>
        <taxon>Ecdysozoa</taxon>
        <taxon>Arthropoda</taxon>
        <taxon>Chelicerata</taxon>
        <taxon>Arachnida</taxon>
        <taxon>Acari</taxon>
        <taxon>Parasitiformes</taxon>
        <taxon>Ixodida</taxon>
        <taxon>Ixodoidea</taxon>
        <taxon>Ixodidae</taxon>
        <taxon>Ixodinae</taxon>
        <taxon>Ixodes</taxon>
    </lineage>
</organism>
<proteinExistence type="evidence at transcript level"/>
<evidence type="ECO:0000313" key="1">
    <source>
        <dbReference type="EMBL" id="JAA71935.1"/>
    </source>
</evidence>
<protein>
    <submittedName>
        <fullName evidence="1">Putative secreted protein</fullName>
    </submittedName>
</protein>
<sequence length="127" mass="14293">MFVFSTCLTYHSEKCFENILIKLSASPVCTERLPTSPLVIFSIWTWGNACDGVGGLVKHQGTLNNLRECSMNAVQMARTMDDDSRDSLARTNVKMQLALFMVMVTFKLLSCEEQSESIPVSRWTSMN</sequence>
<dbReference type="EMBL" id="GADI01001873">
    <property type="protein sequence ID" value="JAA71935.1"/>
    <property type="molecule type" value="mRNA"/>
</dbReference>